<reference evidence="1 2" key="1">
    <citation type="submission" date="2021-06" db="EMBL/GenBank/DDBJ databases">
        <title>A haploid diamondback moth (Plutella xylostella L.) genome assembly resolves 31 chromosomes and identifies a diamide resistance mutation.</title>
        <authorList>
            <person name="Ward C.M."/>
            <person name="Perry K.D."/>
            <person name="Baker G."/>
            <person name="Powis K."/>
            <person name="Heckel D.G."/>
            <person name="Baxter S.W."/>
        </authorList>
    </citation>
    <scope>NUCLEOTIDE SEQUENCE [LARGE SCALE GENOMIC DNA]</scope>
    <source>
        <strain evidence="1 2">LV</strain>
        <tissue evidence="1">Single pupa</tissue>
    </source>
</reference>
<proteinExistence type="predicted"/>
<protein>
    <recommendedName>
        <fullName evidence="3">FLYWCH-type domain-containing protein</fullName>
    </recommendedName>
</protein>
<sequence>MLGNYTYSQMNNCKKFYCSKRQSIVCKARVTLDDGGAIAEADVHHTHPPDEFFITKSGEYIRLNK</sequence>
<evidence type="ECO:0000313" key="2">
    <source>
        <dbReference type="Proteomes" id="UP000823941"/>
    </source>
</evidence>
<name>A0ABQ7QXT9_PLUXY</name>
<comment type="caution">
    <text evidence="1">The sequence shown here is derived from an EMBL/GenBank/DDBJ whole genome shotgun (WGS) entry which is preliminary data.</text>
</comment>
<dbReference type="Gene3D" id="2.20.25.240">
    <property type="match status" value="1"/>
</dbReference>
<accession>A0ABQ7QXT9</accession>
<evidence type="ECO:0000313" key="1">
    <source>
        <dbReference type="EMBL" id="KAG7309859.1"/>
    </source>
</evidence>
<organism evidence="1 2">
    <name type="scientific">Plutella xylostella</name>
    <name type="common">Diamondback moth</name>
    <name type="synonym">Plutella maculipennis</name>
    <dbReference type="NCBI Taxonomy" id="51655"/>
    <lineage>
        <taxon>Eukaryota</taxon>
        <taxon>Metazoa</taxon>
        <taxon>Ecdysozoa</taxon>
        <taxon>Arthropoda</taxon>
        <taxon>Hexapoda</taxon>
        <taxon>Insecta</taxon>
        <taxon>Pterygota</taxon>
        <taxon>Neoptera</taxon>
        <taxon>Endopterygota</taxon>
        <taxon>Lepidoptera</taxon>
        <taxon>Glossata</taxon>
        <taxon>Ditrysia</taxon>
        <taxon>Yponomeutoidea</taxon>
        <taxon>Plutellidae</taxon>
        <taxon>Plutella</taxon>
    </lineage>
</organism>
<gene>
    <name evidence="1" type="ORF">JYU34_004372</name>
</gene>
<dbReference type="EMBL" id="JAHIBW010000006">
    <property type="protein sequence ID" value="KAG7309859.1"/>
    <property type="molecule type" value="Genomic_DNA"/>
</dbReference>
<evidence type="ECO:0008006" key="3">
    <source>
        <dbReference type="Google" id="ProtNLM"/>
    </source>
</evidence>
<dbReference type="Proteomes" id="UP000823941">
    <property type="component" value="Chromosome 6"/>
</dbReference>
<keyword evidence="2" id="KW-1185">Reference proteome</keyword>